<accession>I0WWM5</accession>
<organism evidence="2 3">
    <name type="scientific">Rhodococcus opacus RKJ300 = JCM 13270</name>
    <dbReference type="NCBI Taxonomy" id="1165867"/>
    <lineage>
        <taxon>Bacteria</taxon>
        <taxon>Bacillati</taxon>
        <taxon>Actinomycetota</taxon>
        <taxon>Actinomycetes</taxon>
        <taxon>Mycobacteriales</taxon>
        <taxon>Nocardiaceae</taxon>
        <taxon>Rhodococcus</taxon>
    </lineage>
</organism>
<dbReference type="EMBL" id="AJJH01000024">
    <property type="protein sequence ID" value="EID80791.1"/>
    <property type="molecule type" value="Genomic_DNA"/>
</dbReference>
<protein>
    <submittedName>
        <fullName evidence="2">Uncharacterized protein</fullName>
    </submittedName>
</protein>
<keyword evidence="1" id="KW-0812">Transmembrane</keyword>
<keyword evidence="1" id="KW-0472">Membrane</keyword>
<dbReference type="Proteomes" id="UP000006447">
    <property type="component" value="Unassembled WGS sequence"/>
</dbReference>
<keyword evidence="1" id="KW-1133">Transmembrane helix</keyword>
<proteinExistence type="predicted"/>
<reference evidence="2 3" key="1">
    <citation type="journal article" date="2012" name="J. Bacteriol.">
        <title>Draft genome sequence of the nitrophenol-degrading actinomycete Rhodococcus imtechensis RKJ300.</title>
        <authorList>
            <person name="Vikram S."/>
            <person name="Kumar S."/>
            <person name="Subramanian S."/>
            <person name="Raghava G.P."/>
        </authorList>
    </citation>
    <scope>NUCLEOTIDE SEQUENCE [LARGE SCALE GENOMIC DNA]</scope>
    <source>
        <strain evidence="2 3">RKJ300</strain>
    </source>
</reference>
<dbReference type="AlphaFoldDB" id="I0WWM5"/>
<comment type="caution">
    <text evidence="2">The sequence shown here is derived from an EMBL/GenBank/DDBJ whole genome shotgun (WGS) entry which is preliminary data.</text>
</comment>
<evidence type="ECO:0000256" key="1">
    <source>
        <dbReference type="SAM" id="Phobius"/>
    </source>
</evidence>
<evidence type="ECO:0000313" key="3">
    <source>
        <dbReference type="Proteomes" id="UP000006447"/>
    </source>
</evidence>
<evidence type="ECO:0000313" key="2">
    <source>
        <dbReference type="EMBL" id="EID80791.1"/>
    </source>
</evidence>
<name>I0WWM5_RHOOP</name>
<feature type="transmembrane region" description="Helical" evidence="1">
    <location>
        <begin position="98"/>
        <end position="120"/>
    </location>
</feature>
<gene>
    <name evidence="2" type="ORF">W59_06273</name>
</gene>
<feature type="transmembrane region" description="Helical" evidence="1">
    <location>
        <begin position="73"/>
        <end position="92"/>
    </location>
</feature>
<sequence length="126" mass="13629">MVAGIAAISGLLLNYLSHRQARRDVRTNIRADQELLEKLDSDSREFRSLKDHIATRITTLCEYESGARRDQSGIGAGVFCIAVAVALFAPAFSYGGWFWILAAPGSVFGLMGIIGGGAALKKKVRE</sequence>